<name>A0A290Z8T9_9PSEU</name>
<dbReference type="EMBL" id="CP023445">
    <property type="protein sequence ID" value="ATE55405.1"/>
    <property type="molecule type" value="Genomic_DNA"/>
</dbReference>
<dbReference type="AlphaFoldDB" id="A0A290Z8T9"/>
<proteinExistence type="predicted"/>
<evidence type="ECO:0000313" key="2">
    <source>
        <dbReference type="EMBL" id="ATE55405.1"/>
    </source>
</evidence>
<dbReference type="Proteomes" id="UP000218505">
    <property type="component" value="Chromosome"/>
</dbReference>
<reference evidence="2" key="1">
    <citation type="submission" date="2017-09" db="EMBL/GenBank/DDBJ databases">
        <title>Complete Genome Sequence of ansamitocin-producing Bacterium Actinosynnema pretiosum X47.</title>
        <authorList>
            <person name="Cao G."/>
            <person name="Zong G."/>
            <person name="Zhong C."/>
            <person name="Fu J."/>
        </authorList>
    </citation>
    <scope>NUCLEOTIDE SEQUENCE [LARGE SCALE GENOMIC DNA]</scope>
    <source>
        <strain evidence="2">X47</strain>
    </source>
</reference>
<accession>A0A290Z8T9</accession>
<feature type="region of interest" description="Disordered" evidence="1">
    <location>
        <begin position="147"/>
        <end position="191"/>
    </location>
</feature>
<organism evidence="2 3">
    <name type="scientific">Actinosynnema pretiosum</name>
    <dbReference type="NCBI Taxonomy" id="42197"/>
    <lineage>
        <taxon>Bacteria</taxon>
        <taxon>Bacillati</taxon>
        <taxon>Actinomycetota</taxon>
        <taxon>Actinomycetes</taxon>
        <taxon>Pseudonocardiales</taxon>
        <taxon>Pseudonocardiaceae</taxon>
        <taxon>Actinosynnema</taxon>
    </lineage>
</organism>
<sequence length="191" mass="19638">MAVVSVTMLSNCDPLWRSSEKCVSAVAFTPSPTWPNVSPACRARSTDLPLEELSASTAGIPRTPSAVAPSRWPESLPARSPYAVRRSSAWLRKVSMEFMLMEKPLVPVGPDGAADGGGGGAVRGGEPLGLALEPGSGVLEPGSGLLEPEPPEPWNLATGISGGAWGGGEAGRAQTARSIARSTPSCAFQDS</sequence>
<evidence type="ECO:0000313" key="3">
    <source>
        <dbReference type="Proteomes" id="UP000218505"/>
    </source>
</evidence>
<feature type="compositionally biased region" description="Polar residues" evidence="1">
    <location>
        <begin position="175"/>
        <end position="191"/>
    </location>
</feature>
<keyword evidence="3" id="KW-1185">Reference proteome</keyword>
<protein>
    <submittedName>
        <fullName evidence="2">Uncharacterized protein</fullName>
    </submittedName>
</protein>
<evidence type="ECO:0000256" key="1">
    <source>
        <dbReference type="SAM" id="MobiDB-lite"/>
    </source>
</evidence>
<gene>
    <name evidence="2" type="ORF">CNX65_20705</name>
</gene>
<dbReference type="KEGG" id="apre:CNX65_20705"/>
<feature type="compositionally biased region" description="Gly residues" evidence="1">
    <location>
        <begin position="160"/>
        <end position="170"/>
    </location>
</feature>